<keyword evidence="5" id="KW-0411">Iron-sulfur</keyword>
<keyword evidence="3" id="KW-0560">Oxidoreductase</keyword>
<name>A0A2U3B9Z2_9VIBR</name>
<dbReference type="NCBIfam" id="TIGR02378">
    <property type="entry name" value="nirD_assim_sml"/>
    <property type="match status" value="1"/>
</dbReference>
<evidence type="ECO:0000256" key="3">
    <source>
        <dbReference type="ARBA" id="ARBA00023002"/>
    </source>
</evidence>
<dbReference type="GO" id="GO:0051537">
    <property type="term" value="F:2 iron, 2 sulfur cluster binding"/>
    <property type="evidence" value="ECO:0007669"/>
    <property type="project" value="UniProtKB-KW"/>
</dbReference>
<accession>A0A2U3B9Z2</accession>
<dbReference type="Proteomes" id="UP000245362">
    <property type="component" value="Unassembled WGS sequence"/>
</dbReference>
<keyword evidence="2" id="KW-0479">Metal-binding</keyword>
<dbReference type="CDD" id="cd03529">
    <property type="entry name" value="Rieske_NirD"/>
    <property type="match status" value="1"/>
</dbReference>
<keyword evidence="6" id="KW-0534">Nitrate assimilation</keyword>
<dbReference type="InterPro" id="IPR017881">
    <property type="entry name" value="NirD"/>
</dbReference>
<keyword evidence="4" id="KW-0408">Iron</keyword>
<evidence type="ECO:0000256" key="5">
    <source>
        <dbReference type="ARBA" id="ARBA00023014"/>
    </source>
</evidence>
<organism evidence="8 9">
    <name type="scientific">Vibrio albus</name>
    <dbReference type="NCBI Taxonomy" id="2200953"/>
    <lineage>
        <taxon>Bacteria</taxon>
        <taxon>Pseudomonadati</taxon>
        <taxon>Pseudomonadota</taxon>
        <taxon>Gammaproteobacteria</taxon>
        <taxon>Vibrionales</taxon>
        <taxon>Vibrionaceae</taxon>
        <taxon>Vibrio</taxon>
    </lineage>
</organism>
<dbReference type="Gene3D" id="2.102.10.10">
    <property type="entry name" value="Rieske [2Fe-2S] iron-sulphur domain"/>
    <property type="match status" value="1"/>
</dbReference>
<evidence type="ECO:0000259" key="7">
    <source>
        <dbReference type="PROSITE" id="PS51296"/>
    </source>
</evidence>
<dbReference type="InterPro" id="IPR012748">
    <property type="entry name" value="Rieske-like_NirD"/>
</dbReference>
<keyword evidence="1" id="KW-0001">2Fe-2S</keyword>
<dbReference type="GO" id="GO:0008942">
    <property type="term" value="F:nitrite reductase [NAD(P)H] activity"/>
    <property type="evidence" value="ECO:0007669"/>
    <property type="project" value="InterPro"/>
</dbReference>
<dbReference type="SUPFAM" id="SSF50022">
    <property type="entry name" value="ISP domain"/>
    <property type="match status" value="1"/>
</dbReference>
<dbReference type="OrthoDB" id="516687at2"/>
<sequence length="114" mass="12460">MDNWHTICSEKDLVPNIGICALVAGKQVAVFNCTRTGSLYAVSNYDPIGKANILSRGIIGSLEDKPYVASPLYKQHFNLETGECLEEPVHKIEVYPVREQDGQIQVQAAEAVAA</sequence>
<evidence type="ECO:0000256" key="2">
    <source>
        <dbReference type="ARBA" id="ARBA00022723"/>
    </source>
</evidence>
<dbReference type="EMBL" id="QFWT01000004">
    <property type="protein sequence ID" value="PWI33555.1"/>
    <property type="molecule type" value="Genomic_DNA"/>
</dbReference>
<feature type="domain" description="Rieske" evidence="7">
    <location>
        <begin position="5"/>
        <end position="106"/>
    </location>
</feature>
<protein>
    <submittedName>
        <fullName evidence="8">Nitrite reductase (NAD(P)H) small subunit</fullName>
    </submittedName>
</protein>
<dbReference type="GO" id="GO:0046872">
    <property type="term" value="F:metal ion binding"/>
    <property type="evidence" value="ECO:0007669"/>
    <property type="project" value="UniProtKB-KW"/>
</dbReference>
<reference evidence="8 9" key="1">
    <citation type="submission" date="2018-05" db="EMBL/GenBank/DDBJ databases">
        <title>Vibrio limimaris sp. nov., isolated from marine sediment.</title>
        <authorList>
            <person name="Li C.-M."/>
        </authorList>
    </citation>
    <scope>NUCLEOTIDE SEQUENCE [LARGE SCALE GENOMIC DNA]</scope>
    <source>
        <strain evidence="8 9">E4404</strain>
    </source>
</reference>
<evidence type="ECO:0000256" key="4">
    <source>
        <dbReference type="ARBA" id="ARBA00023004"/>
    </source>
</evidence>
<dbReference type="Pfam" id="PF13806">
    <property type="entry name" value="Rieske_2"/>
    <property type="match status" value="1"/>
</dbReference>
<dbReference type="RefSeq" id="WP_109319546.1">
    <property type="nucleotide sequence ID" value="NZ_QFWT01000004.1"/>
</dbReference>
<dbReference type="InterPro" id="IPR036922">
    <property type="entry name" value="Rieske_2Fe-2S_sf"/>
</dbReference>
<dbReference type="PROSITE" id="PS51296">
    <property type="entry name" value="RIESKE"/>
    <property type="match status" value="1"/>
</dbReference>
<dbReference type="PROSITE" id="PS51300">
    <property type="entry name" value="NIRD"/>
    <property type="match status" value="1"/>
</dbReference>
<evidence type="ECO:0000313" key="9">
    <source>
        <dbReference type="Proteomes" id="UP000245362"/>
    </source>
</evidence>
<gene>
    <name evidence="8" type="primary">nirD</name>
    <name evidence="8" type="ORF">DI392_08795</name>
</gene>
<dbReference type="PANTHER" id="PTHR40562">
    <property type="match status" value="1"/>
</dbReference>
<evidence type="ECO:0000256" key="6">
    <source>
        <dbReference type="ARBA" id="ARBA00023063"/>
    </source>
</evidence>
<dbReference type="AlphaFoldDB" id="A0A2U3B9Z2"/>
<evidence type="ECO:0000313" key="8">
    <source>
        <dbReference type="EMBL" id="PWI33555.1"/>
    </source>
</evidence>
<comment type="caution">
    <text evidence="8">The sequence shown here is derived from an EMBL/GenBank/DDBJ whole genome shotgun (WGS) entry which is preliminary data.</text>
</comment>
<dbReference type="InterPro" id="IPR017941">
    <property type="entry name" value="Rieske_2Fe-2S"/>
</dbReference>
<evidence type="ECO:0000256" key="1">
    <source>
        <dbReference type="ARBA" id="ARBA00022714"/>
    </source>
</evidence>
<dbReference type="PANTHER" id="PTHR40562:SF1">
    <property type="entry name" value="NITRITE REDUCTASE (NADH) SMALL SUBUNIT"/>
    <property type="match status" value="1"/>
</dbReference>
<proteinExistence type="predicted"/>
<dbReference type="GO" id="GO:0042128">
    <property type="term" value="P:nitrate assimilation"/>
    <property type="evidence" value="ECO:0007669"/>
    <property type="project" value="UniProtKB-KW"/>
</dbReference>
<keyword evidence="9" id="KW-1185">Reference proteome</keyword>